<evidence type="ECO:0000313" key="3">
    <source>
        <dbReference type="Proteomes" id="UP000321234"/>
    </source>
</evidence>
<evidence type="ECO:0000259" key="1">
    <source>
        <dbReference type="Pfam" id="PF00149"/>
    </source>
</evidence>
<dbReference type="Proteomes" id="UP000321234">
    <property type="component" value="Unassembled WGS sequence"/>
</dbReference>
<dbReference type="AlphaFoldDB" id="A0A5C8Z414"/>
<feature type="domain" description="Calcineurin-like phosphoesterase" evidence="1">
    <location>
        <begin position="90"/>
        <end position="274"/>
    </location>
</feature>
<protein>
    <submittedName>
        <fullName evidence="2">Metallophosphoesterase</fullName>
    </submittedName>
</protein>
<dbReference type="SUPFAM" id="SSF56300">
    <property type="entry name" value="Metallo-dependent phosphatases"/>
    <property type="match status" value="1"/>
</dbReference>
<accession>A0A5C8Z414</accession>
<comment type="caution">
    <text evidence="2">The sequence shown here is derived from an EMBL/GenBank/DDBJ whole genome shotgun (WGS) entry which is preliminary data.</text>
</comment>
<dbReference type="GO" id="GO:0008758">
    <property type="term" value="F:UDP-2,3-diacylglucosamine hydrolase activity"/>
    <property type="evidence" value="ECO:0007669"/>
    <property type="project" value="TreeGrafter"/>
</dbReference>
<name>A0A5C8Z414_9ACTN</name>
<dbReference type="Pfam" id="PF00149">
    <property type="entry name" value="Metallophos"/>
    <property type="match status" value="1"/>
</dbReference>
<dbReference type="InterPro" id="IPR051158">
    <property type="entry name" value="Metallophosphoesterase_sf"/>
</dbReference>
<dbReference type="PANTHER" id="PTHR31302">
    <property type="entry name" value="TRANSMEMBRANE PROTEIN WITH METALLOPHOSPHOESTERASE DOMAIN-RELATED"/>
    <property type="match status" value="1"/>
</dbReference>
<dbReference type="PANTHER" id="PTHR31302:SF20">
    <property type="entry name" value="CONSERVED PROTEIN"/>
    <property type="match status" value="1"/>
</dbReference>
<sequence>MEVLRSARRRSAREVLPGLLDGVVGELTGPSLAGWTGVSRLGFLRTAALGAGLATAAGAGAVAWGAGYEVRAFRLRRFQVPVLPSGQAPLKVLHVSDIHMIAGQRAKQEWIRSLARLEPDLVVDTGDNITSPQAVPEVLAALEPLLELPGAFVLGSNDYFAPKPKNPAAYLWRPSRAHAKPTPLPTDQLTDAFGAAGWLDLTNARGRLQVGGRRLDLVGVDDPHLQRDRYLDVAGPADPAADLSVGVAHAPYRRVLDAMTTDGHQLLIAGHTHGGQLCVPFVGALTTNCDLPRSMAKGLHRWERGRRSSWLHVSAGLGTSPYAPVRFACAPEATLLELVPA</sequence>
<dbReference type="GO" id="GO:0016020">
    <property type="term" value="C:membrane"/>
    <property type="evidence" value="ECO:0007669"/>
    <property type="project" value="GOC"/>
</dbReference>
<evidence type="ECO:0000313" key="2">
    <source>
        <dbReference type="EMBL" id="TXR52307.1"/>
    </source>
</evidence>
<dbReference type="GO" id="GO:0009245">
    <property type="term" value="P:lipid A biosynthetic process"/>
    <property type="evidence" value="ECO:0007669"/>
    <property type="project" value="TreeGrafter"/>
</dbReference>
<reference evidence="2 3" key="1">
    <citation type="submission" date="2019-07" db="EMBL/GenBank/DDBJ databases">
        <title>Quadrisphaera sp. strain DD2A genome sequencing and assembly.</title>
        <authorList>
            <person name="Kim I."/>
        </authorList>
    </citation>
    <scope>NUCLEOTIDE SEQUENCE [LARGE SCALE GENOMIC DNA]</scope>
    <source>
        <strain evidence="2 3">DD2A</strain>
    </source>
</reference>
<dbReference type="EMBL" id="VKAC01000015">
    <property type="protein sequence ID" value="TXR52307.1"/>
    <property type="molecule type" value="Genomic_DNA"/>
</dbReference>
<organism evidence="2 3">
    <name type="scientific">Quadrisphaera setariae</name>
    <dbReference type="NCBI Taxonomy" id="2593304"/>
    <lineage>
        <taxon>Bacteria</taxon>
        <taxon>Bacillati</taxon>
        <taxon>Actinomycetota</taxon>
        <taxon>Actinomycetes</taxon>
        <taxon>Kineosporiales</taxon>
        <taxon>Kineosporiaceae</taxon>
        <taxon>Quadrisphaera</taxon>
    </lineage>
</organism>
<dbReference type="InterPro" id="IPR004843">
    <property type="entry name" value="Calcineurin-like_PHP"/>
</dbReference>
<gene>
    <name evidence="2" type="ORF">FMM08_20165</name>
</gene>
<keyword evidence="3" id="KW-1185">Reference proteome</keyword>
<dbReference type="Gene3D" id="3.60.21.10">
    <property type="match status" value="1"/>
</dbReference>
<proteinExistence type="predicted"/>
<dbReference type="OrthoDB" id="9780884at2"/>
<dbReference type="InterPro" id="IPR029052">
    <property type="entry name" value="Metallo-depent_PP-like"/>
</dbReference>